<name>A0A6N8HBT7_9FLAO</name>
<proteinExistence type="predicted"/>
<evidence type="ECO:0000313" key="3">
    <source>
        <dbReference type="Proteomes" id="UP000433945"/>
    </source>
</evidence>
<accession>A0A6N8HBT7</accession>
<feature type="signal peptide" evidence="1">
    <location>
        <begin position="1"/>
        <end position="19"/>
    </location>
</feature>
<dbReference type="RefSeq" id="WP_157483230.1">
    <property type="nucleotide sequence ID" value="NZ_WOWP01000034.1"/>
</dbReference>
<sequence>MKNIFFLSACFFFSLLCFGQNGEFVKNDNGLIYSGKAMGELRHIVDSLNLKFKVCENKEFYSKKQSSATCISLKGEKSRLASKDIDGGISYKDFIEKYPDAVVKGEYVFAVYKYKDYKEREKISFDFITYDWRDTPYYETLAENFKEQQWYYLYHEKSEYSEEELTVYYLHRKMESTSLPEKYSRKVQYSECLVDTTAQVFFENANDDMFPSYDPKSKVFTFLSYMKLKKWKCDWEKKIELFNEDEKAQKLFNEALDITLKGDERASDEFEGYVTHFDSPQKALFLKRSRKVVGQCSMDRSPRYHALHIAELAGETATWEIFLRAHLDIMNDRFNRMSDGSYAQAERQTYIKELEELDINVPDLLLGICLRVENPSQNHYYGSISRVGRALSESKERVVFEQTMLNMVKYSELDDYNRMLIYCLFVNYNHFISDEAVRLASKEKLKEAIVTLPDYLKNNIEIK</sequence>
<dbReference type="AlphaFoldDB" id="A0A6N8HBT7"/>
<evidence type="ECO:0000313" key="2">
    <source>
        <dbReference type="EMBL" id="MUV03994.1"/>
    </source>
</evidence>
<keyword evidence="3" id="KW-1185">Reference proteome</keyword>
<feature type="chain" id="PRO_5027075332" evidence="1">
    <location>
        <begin position="20"/>
        <end position="463"/>
    </location>
</feature>
<comment type="caution">
    <text evidence="2">The sequence shown here is derived from an EMBL/GenBank/DDBJ whole genome shotgun (WGS) entry which is preliminary data.</text>
</comment>
<organism evidence="2 3">
    <name type="scientific">Flavobacterium rakeshii</name>
    <dbReference type="NCBI Taxonomy" id="1038845"/>
    <lineage>
        <taxon>Bacteria</taxon>
        <taxon>Pseudomonadati</taxon>
        <taxon>Bacteroidota</taxon>
        <taxon>Flavobacteriia</taxon>
        <taxon>Flavobacteriales</taxon>
        <taxon>Flavobacteriaceae</taxon>
        <taxon>Flavobacterium</taxon>
    </lineage>
</organism>
<evidence type="ECO:0000256" key="1">
    <source>
        <dbReference type="SAM" id="SignalP"/>
    </source>
</evidence>
<dbReference type="OrthoDB" id="5512913at2"/>
<protein>
    <submittedName>
        <fullName evidence="2">Uncharacterized protein</fullName>
    </submittedName>
</protein>
<dbReference type="Proteomes" id="UP000433945">
    <property type="component" value="Unassembled WGS sequence"/>
</dbReference>
<keyword evidence="1" id="KW-0732">Signal</keyword>
<gene>
    <name evidence="2" type="ORF">GN157_09765</name>
</gene>
<reference evidence="2 3" key="1">
    <citation type="submission" date="2019-12" db="EMBL/GenBank/DDBJ databases">
        <authorList>
            <person name="Sun J.-Q."/>
        </authorList>
    </citation>
    <scope>NUCLEOTIDE SEQUENCE [LARGE SCALE GENOMIC DNA]</scope>
    <source>
        <strain evidence="2 3">JCM 17928</strain>
    </source>
</reference>
<dbReference type="EMBL" id="WOWP01000034">
    <property type="protein sequence ID" value="MUV03994.1"/>
    <property type="molecule type" value="Genomic_DNA"/>
</dbReference>